<dbReference type="EMBL" id="LXQA010978161">
    <property type="protein sequence ID" value="MCI79642.1"/>
    <property type="molecule type" value="Genomic_DNA"/>
</dbReference>
<accession>A0A392UWZ5</accession>
<reference evidence="1 2" key="1">
    <citation type="journal article" date="2018" name="Front. Plant Sci.">
        <title>Red Clover (Trifolium pratense) and Zigzag Clover (T. medium) - A Picture of Genomic Similarities and Differences.</title>
        <authorList>
            <person name="Dluhosova J."/>
            <person name="Istvanek J."/>
            <person name="Nedelnik J."/>
            <person name="Repkova J."/>
        </authorList>
    </citation>
    <scope>NUCLEOTIDE SEQUENCE [LARGE SCALE GENOMIC DNA]</scope>
    <source>
        <strain evidence="2">cv. 10/8</strain>
        <tissue evidence="1">Leaf</tissue>
    </source>
</reference>
<feature type="non-terminal residue" evidence="1">
    <location>
        <position position="1"/>
    </location>
</feature>
<evidence type="ECO:0000313" key="1">
    <source>
        <dbReference type="EMBL" id="MCI79642.1"/>
    </source>
</evidence>
<keyword evidence="2" id="KW-1185">Reference proteome</keyword>
<dbReference type="Proteomes" id="UP000265520">
    <property type="component" value="Unassembled WGS sequence"/>
</dbReference>
<protein>
    <submittedName>
        <fullName evidence="1">Uncharacterized protein</fullName>
    </submittedName>
</protein>
<sequence>SITRTQNSVCAAGCVEDDAADDMLPQTLIFVQPCSIYLKLRMLLNAGGSSSFHGKGLFG</sequence>
<evidence type="ECO:0000313" key="2">
    <source>
        <dbReference type="Proteomes" id="UP000265520"/>
    </source>
</evidence>
<dbReference type="AlphaFoldDB" id="A0A392UWZ5"/>
<proteinExistence type="predicted"/>
<comment type="caution">
    <text evidence="1">The sequence shown here is derived from an EMBL/GenBank/DDBJ whole genome shotgun (WGS) entry which is preliminary data.</text>
</comment>
<name>A0A392UWZ5_9FABA</name>
<organism evidence="1 2">
    <name type="scientific">Trifolium medium</name>
    <dbReference type="NCBI Taxonomy" id="97028"/>
    <lineage>
        <taxon>Eukaryota</taxon>
        <taxon>Viridiplantae</taxon>
        <taxon>Streptophyta</taxon>
        <taxon>Embryophyta</taxon>
        <taxon>Tracheophyta</taxon>
        <taxon>Spermatophyta</taxon>
        <taxon>Magnoliopsida</taxon>
        <taxon>eudicotyledons</taxon>
        <taxon>Gunneridae</taxon>
        <taxon>Pentapetalae</taxon>
        <taxon>rosids</taxon>
        <taxon>fabids</taxon>
        <taxon>Fabales</taxon>
        <taxon>Fabaceae</taxon>
        <taxon>Papilionoideae</taxon>
        <taxon>50 kb inversion clade</taxon>
        <taxon>NPAAA clade</taxon>
        <taxon>Hologalegina</taxon>
        <taxon>IRL clade</taxon>
        <taxon>Trifolieae</taxon>
        <taxon>Trifolium</taxon>
    </lineage>
</organism>